<gene>
    <name evidence="2" type="ORF">SAMN04488095_1674</name>
</gene>
<keyword evidence="3" id="KW-1185">Reference proteome</keyword>
<sequence length="42" mass="4685">MPLISATDRHEYGPASTALEKLHVRSDNGMTIGRNNRNEKFG</sequence>
<dbReference type="AlphaFoldDB" id="A0A1I3LY96"/>
<evidence type="ECO:0000313" key="2">
    <source>
        <dbReference type="EMBL" id="SFI89761.1"/>
    </source>
</evidence>
<evidence type="ECO:0000256" key="1">
    <source>
        <dbReference type="SAM" id="MobiDB-lite"/>
    </source>
</evidence>
<dbReference type="Proteomes" id="UP000199110">
    <property type="component" value="Unassembled WGS sequence"/>
</dbReference>
<organism evidence="2 3">
    <name type="scientific">Jannaschia pohangensis</name>
    <dbReference type="NCBI Taxonomy" id="390807"/>
    <lineage>
        <taxon>Bacteria</taxon>
        <taxon>Pseudomonadati</taxon>
        <taxon>Pseudomonadota</taxon>
        <taxon>Alphaproteobacteria</taxon>
        <taxon>Rhodobacterales</taxon>
        <taxon>Roseobacteraceae</taxon>
        <taxon>Jannaschia</taxon>
    </lineage>
</organism>
<accession>A0A1I3LY96</accession>
<name>A0A1I3LY96_9RHOB</name>
<reference evidence="2 3" key="1">
    <citation type="submission" date="2016-10" db="EMBL/GenBank/DDBJ databases">
        <authorList>
            <person name="de Groot N.N."/>
        </authorList>
    </citation>
    <scope>NUCLEOTIDE SEQUENCE [LARGE SCALE GENOMIC DNA]</scope>
    <source>
        <strain evidence="2 3">DSM 19073</strain>
    </source>
</reference>
<dbReference type="EMBL" id="FORA01000002">
    <property type="protein sequence ID" value="SFI89761.1"/>
    <property type="molecule type" value="Genomic_DNA"/>
</dbReference>
<proteinExistence type="predicted"/>
<feature type="region of interest" description="Disordered" evidence="1">
    <location>
        <begin position="1"/>
        <end position="42"/>
    </location>
</feature>
<evidence type="ECO:0000313" key="3">
    <source>
        <dbReference type="Proteomes" id="UP000199110"/>
    </source>
</evidence>
<protein>
    <submittedName>
        <fullName evidence="2">Uncharacterized protein</fullName>
    </submittedName>
</protein>